<proteinExistence type="inferred from homology"/>
<comment type="caution">
    <text evidence="10">The sequence shown here is derived from an EMBL/GenBank/DDBJ whole genome shotgun (WGS) entry which is preliminary data.</text>
</comment>
<dbReference type="EC" id="5.1.1.7" evidence="3 8"/>
<keyword evidence="5 8" id="KW-0457">Lysine biosynthesis</keyword>
<keyword evidence="11" id="KW-1185">Reference proteome</keyword>
<accession>A0A3N0E1G8</accession>
<feature type="active site" description="Proton donor" evidence="8">
    <location>
        <position position="74"/>
    </location>
</feature>
<dbReference type="OrthoDB" id="9805408at2"/>
<sequence length="259" mass="28618">MHLIFHKYQGTGNDFVMIDNRRQYFPKNDTKLVARLCDRKFGIGADGLILLENDRDADFRMVYYNADGGESTMCGNGGRCIVAFAGFLGIAGEQTDFVAVDGMHHAVLKEDRVRLQMSDVDIIEVFDNYVFLNTGSPHHVQEINDIDNFDVKANGEKLRYGKYGKGGSNINFVSPSGNNVFRVRTYERGVEDETLSCGTGVTAVAIAMHRTGKATGNTVTLDTPGGRLTVSFEERDGKYTNVHLEGPATRVFQGEVDVL</sequence>
<dbReference type="InterPro" id="IPR001653">
    <property type="entry name" value="DAP_epimerase_DapF"/>
</dbReference>
<comment type="subcellular location">
    <subcellularLocation>
        <location evidence="8">Cytoplasm</location>
    </subcellularLocation>
</comment>
<evidence type="ECO:0000256" key="1">
    <source>
        <dbReference type="ARBA" id="ARBA00005196"/>
    </source>
</evidence>
<evidence type="ECO:0000256" key="5">
    <source>
        <dbReference type="ARBA" id="ARBA00023154"/>
    </source>
</evidence>
<dbReference type="HAMAP" id="MF_00197">
    <property type="entry name" value="DAP_epimerase"/>
    <property type="match status" value="1"/>
</dbReference>
<evidence type="ECO:0000256" key="8">
    <source>
        <dbReference type="HAMAP-Rule" id="MF_00197"/>
    </source>
</evidence>
<comment type="caution">
    <text evidence="8">Lacks conserved residue(s) required for the propagation of feature annotation.</text>
</comment>
<evidence type="ECO:0000256" key="3">
    <source>
        <dbReference type="ARBA" id="ARBA00013080"/>
    </source>
</evidence>
<keyword evidence="4 8" id="KW-0028">Amino-acid biosynthesis</keyword>
<dbReference type="GO" id="GO:0008837">
    <property type="term" value="F:diaminopimelate epimerase activity"/>
    <property type="evidence" value="ECO:0007669"/>
    <property type="project" value="UniProtKB-UniRule"/>
</dbReference>
<reference evidence="10 11" key="1">
    <citation type="submission" date="2018-10" db="EMBL/GenBank/DDBJ databases">
        <title>Sinomicrobium pectinilyticum sp. nov., a pectinase-producing bacterium isolated from alkaline and saline soil, and emended description of the genus Sinomicrobium.</title>
        <authorList>
            <person name="Cheng B."/>
            <person name="Li C."/>
            <person name="Lai Q."/>
            <person name="Du M."/>
            <person name="Shao Z."/>
            <person name="Xu P."/>
            <person name="Yang C."/>
        </authorList>
    </citation>
    <scope>NUCLEOTIDE SEQUENCE [LARGE SCALE GENOMIC DNA]</scope>
    <source>
        <strain evidence="10 11">5DNS001</strain>
    </source>
</reference>
<evidence type="ECO:0000256" key="7">
    <source>
        <dbReference type="ARBA" id="ARBA00051712"/>
    </source>
</evidence>
<dbReference type="NCBIfam" id="TIGR00652">
    <property type="entry name" value="DapF"/>
    <property type="match status" value="1"/>
</dbReference>
<evidence type="ECO:0000313" key="11">
    <source>
        <dbReference type="Proteomes" id="UP000267469"/>
    </source>
</evidence>
<evidence type="ECO:0000313" key="10">
    <source>
        <dbReference type="EMBL" id="RNL81699.1"/>
    </source>
</evidence>
<feature type="active site" description="Proton acceptor" evidence="8">
    <location>
        <position position="197"/>
    </location>
</feature>
<protein>
    <recommendedName>
        <fullName evidence="3 8">Diaminopimelate epimerase</fullName>
        <shortName evidence="8">DAP epimerase</shortName>
        <ecNumber evidence="3 8">5.1.1.7</ecNumber>
    </recommendedName>
    <alternativeName>
        <fullName evidence="8">PLP-independent amino acid racemase</fullName>
    </alternativeName>
</protein>
<keyword evidence="6 8" id="KW-0413">Isomerase</keyword>
<evidence type="ECO:0000256" key="9">
    <source>
        <dbReference type="PROSITE-ProRule" id="PRU10125"/>
    </source>
</evidence>
<feature type="binding site" evidence="8">
    <location>
        <begin position="75"/>
        <end position="76"/>
    </location>
    <ligand>
        <name>substrate</name>
    </ligand>
</feature>
<evidence type="ECO:0000256" key="2">
    <source>
        <dbReference type="ARBA" id="ARBA00010219"/>
    </source>
</evidence>
<feature type="site" description="Could be important to modulate the pK values of the two catalytic cysteine residues" evidence="8">
    <location>
        <position position="138"/>
    </location>
</feature>
<evidence type="ECO:0000256" key="4">
    <source>
        <dbReference type="ARBA" id="ARBA00022605"/>
    </source>
</evidence>
<dbReference type="EMBL" id="RJTM01000122">
    <property type="protein sequence ID" value="RNL81699.1"/>
    <property type="molecule type" value="Genomic_DNA"/>
</dbReference>
<name>A0A3N0E1G8_SINP1</name>
<comment type="subunit">
    <text evidence="8">Homodimer.</text>
</comment>
<feature type="binding site" evidence="8">
    <location>
        <begin position="198"/>
        <end position="199"/>
    </location>
    <ligand>
        <name>substrate</name>
    </ligand>
</feature>
<dbReference type="InterPro" id="IPR018510">
    <property type="entry name" value="DAP_epimerase_AS"/>
</dbReference>
<comment type="similarity">
    <text evidence="2 8">Belongs to the diaminopimelate epimerase family.</text>
</comment>
<feature type="active site" evidence="9">
    <location>
        <position position="74"/>
    </location>
</feature>
<dbReference type="RefSeq" id="WP_123217490.1">
    <property type="nucleotide sequence ID" value="NZ_RJTM01000122.1"/>
</dbReference>
<dbReference type="Gene3D" id="3.10.310.10">
    <property type="entry name" value="Diaminopimelate Epimerase, Chain A, domain 1"/>
    <property type="match status" value="2"/>
</dbReference>
<dbReference type="PANTHER" id="PTHR31689">
    <property type="entry name" value="DIAMINOPIMELATE EPIMERASE, CHLOROPLASTIC"/>
    <property type="match status" value="1"/>
</dbReference>
<dbReference type="Pfam" id="PF01678">
    <property type="entry name" value="DAP_epimerase"/>
    <property type="match status" value="2"/>
</dbReference>
<feature type="binding site" evidence="8">
    <location>
        <begin position="187"/>
        <end position="188"/>
    </location>
    <ligand>
        <name>substrate</name>
    </ligand>
</feature>
<dbReference type="SUPFAM" id="SSF54506">
    <property type="entry name" value="Diaminopimelate epimerase-like"/>
    <property type="match status" value="2"/>
</dbReference>
<dbReference type="UniPathway" id="UPA00034">
    <property type="reaction ID" value="UER00025"/>
</dbReference>
<gene>
    <name evidence="8" type="primary">dapF</name>
    <name evidence="10" type="ORF">ED312_18375</name>
</gene>
<dbReference type="PROSITE" id="PS01326">
    <property type="entry name" value="DAP_EPIMERASE"/>
    <property type="match status" value="1"/>
</dbReference>
<organism evidence="10 11">
    <name type="scientific">Sinomicrobium pectinilyticum</name>
    <dbReference type="NCBI Taxonomy" id="1084421"/>
    <lineage>
        <taxon>Bacteria</taxon>
        <taxon>Pseudomonadati</taxon>
        <taxon>Bacteroidota</taxon>
        <taxon>Flavobacteriia</taxon>
        <taxon>Flavobacteriales</taxon>
        <taxon>Flavobacteriaceae</taxon>
        <taxon>Sinomicrobium</taxon>
    </lineage>
</organism>
<feature type="binding site" evidence="8">
    <location>
        <position position="13"/>
    </location>
    <ligand>
        <name>substrate</name>
    </ligand>
</feature>
<comment type="catalytic activity">
    <reaction evidence="7 8">
        <text>(2S,6S)-2,6-diaminopimelate = meso-2,6-diaminopimelate</text>
        <dbReference type="Rhea" id="RHEA:15393"/>
        <dbReference type="ChEBI" id="CHEBI:57609"/>
        <dbReference type="ChEBI" id="CHEBI:57791"/>
        <dbReference type="EC" id="5.1.1.7"/>
    </reaction>
</comment>
<dbReference type="Proteomes" id="UP000267469">
    <property type="component" value="Unassembled WGS sequence"/>
</dbReference>
<feature type="binding site" evidence="8">
    <location>
        <position position="65"/>
    </location>
    <ligand>
        <name>substrate</name>
    </ligand>
</feature>
<keyword evidence="8" id="KW-0963">Cytoplasm</keyword>
<dbReference type="PANTHER" id="PTHR31689:SF0">
    <property type="entry name" value="DIAMINOPIMELATE EPIMERASE"/>
    <property type="match status" value="1"/>
</dbReference>
<comment type="function">
    <text evidence="8">Catalyzes the stereoinversion of LL-2,6-diaminopimelate (L,L-DAP) to meso-diaminopimelate (meso-DAP), a precursor of L-lysine and an essential component of the bacterial peptidoglycan.</text>
</comment>
<feature type="site" description="Could be important to modulate the pK values of the two catalytic cysteine residues" evidence="8">
    <location>
        <position position="187"/>
    </location>
</feature>
<evidence type="ECO:0000256" key="6">
    <source>
        <dbReference type="ARBA" id="ARBA00023235"/>
    </source>
</evidence>
<dbReference type="GO" id="GO:0005829">
    <property type="term" value="C:cytosol"/>
    <property type="evidence" value="ECO:0007669"/>
    <property type="project" value="TreeGrafter"/>
</dbReference>
<dbReference type="AlphaFoldDB" id="A0A3N0E1G8"/>
<comment type="pathway">
    <text evidence="1 8">Amino-acid biosynthesis; L-lysine biosynthesis via DAP pathway; DL-2,6-diaminopimelate from LL-2,6-diaminopimelate: step 1/1.</text>
</comment>
<feature type="binding site" evidence="8">
    <location>
        <position position="169"/>
    </location>
    <ligand>
        <name>substrate</name>
    </ligand>
</feature>
<dbReference type="GO" id="GO:0009089">
    <property type="term" value="P:lysine biosynthetic process via diaminopimelate"/>
    <property type="evidence" value="ECO:0007669"/>
    <property type="project" value="UniProtKB-UniRule"/>
</dbReference>